<evidence type="ECO:0000313" key="3">
    <source>
        <dbReference type="Proteomes" id="UP000245695"/>
    </source>
</evidence>
<dbReference type="EMBL" id="LN650648">
    <property type="protein sequence ID" value="CEI73353.1"/>
    <property type="molecule type" value="Genomic_DNA"/>
</dbReference>
<accession>A0A2P2BSK5</accession>
<organism evidence="2 3">
    <name type="scientific">Romboutsia hominis</name>
    <dbReference type="NCBI Taxonomy" id="1507512"/>
    <lineage>
        <taxon>Bacteria</taxon>
        <taxon>Bacillati</taxon>
        <taxon>Bacillota</taxon>
        <taxon>Clostridia</taxon>
        <taxon>Peptostreptococcales</taxon>
        <taxon>Peptostreptococcaceae</taxon>
        <taxon>Romboutsia</taxon>
    </lineage>
</organism>
<protein>
    <submittedName>
        <fullName evidence="2">Double zinc ribbon</fullName>
    </submittedName>
</protein>
<dbReference type="InterPro" id="IPR025874">
    <property type="entry name" value="DZR"/>
</dbReference>
<gene>
    <name evidence="2" type="ORF">FRIFI_1822</name>
</gene>
<reference evidence="2 3" key="1">
    <citation type="submission" date="2014-09" db="EMBL/GenBank/DDBJ databases">
        <authorList>
            <person name="Hornung B.V."/>
        </authorList>
    </citation>
    <scope>NUCLEOTIDE SEQUENCE [LARGE SCALE GENOMIC DNA]</scope>
    <source>
        <strain evidence="2 3">FRIFI</strain>
    </source>
</reference>
<evidence type="ECO:0000313" key="2">
    <source>
        <dbReference type="EMBL" id="CEI73353.1"/>
    </source>
</evidence>
<dbReference type="Proteomes" id="UP000245695">
    <property type="component" value="Chromosome 1"/>
</dbReference>
<name>A0A2P2BSK5_9FIRM</name>
<dbReference type="RefSeq" id="WP_166505677.1">
    <property type="nucleotide sequence ID" value="NZ_LN650648.1"/>
</dbReference>
<keyword evidence="3" id="KW-1185">Reference proteome</keyword>
<sequence length="166" mass="19064">MNNVQDKIDSGMSRIQDSIDQNKNKIDEKMTISKYNKIIDEVENKRRILLEEIGILVYEKIRQGEITNLEIREACKPLIGFDYTIYDNKKKIQEINNKKNGLTCDCGARISLEDKFCGGCGTKVEIPDDNTEYIECSSCETIVPENSNFCPCCGYKIEFDFSTFEI</sequence>
<proteinExistence type="predicted"/>
<evidence type="ECO:0000259" key="1">
    <source>
        <dbReference type="Pfam" id="PF12773"/>
    </source>
</evidence>
<dbReference type="Pfam" id="PF12773">
    <property type="entry name" value="DZR"/>
    <property type="match status" value="1"/>
</dbReference>
<feature type="domain" description="DZANK-type" evidence="1">
    <location>
        <begin position="105"/>
        <end position="154"/>
    </location>
</feature>
<dbReference type="AlphaFoldDB" id="A0A2P2BSK5"/>
<dbReference type="KEGG" id="rhom:FRIFI_1822"/>